<accession>A0A3L6KTP8</accession>
<evidence type="ECO:0000256" key="11">
    <source>
        <dbReference type="SAM" id="MobiDB-lite"/>
    </source>
</evidence>
<evidence type="ECO:0000256" key="5">
    <source>
        <dbReference type="ARBA" id="ARBA00023136"/>
    </source>
</evidence>
<dbReference type="Proteomes" id="UP000266743">
    <property type="component" value="Chromosome 11"/>
</dbReference>
<dbReference type="AlphaFoldDB" id="A0A3L6KTP8"/>
<evidence type="ECO:0000256" key="3">
    <source>
        <dbReference type="ARBA" id="ARBA00022692"/>
    </source>
</evidence>
<gene>
    <name evidence="13" type="ORF">DPX39_110061000</name>
</gene>
<keyword evidence="4 10" id="KW-1133">Transmembrane helix</keyword>
<dbReference type="EMBL" id="QSBY01000011">
    <property type="protein sequence ID" value="RHW67772.1"/>
    <property type="molecule type" value="Genomic_DNA"/>
</dbReference>
<name>A0A3L6KTP8_9TRYP</name>
<dbReference type="GO" id="GO:0005783">
    <property type="term" value="C:endoplasmic reticulum"/>
    <property type="evidence" value="ECO:0007669"/>
    <property type="project" value="TreeGrafter"/>
</dbReference>
<feature type="transmembrane region" description="Helical" evidence="10">
    <location>
        <begin position="184"/>
        <end position="203"/>
    </location>
</feature>
<comment type="similarity">
    <text evidence="10">Belongs to the DHHC palmitoyltransferase family.</text>
</comment>
<reference evidence="13 14" key="1">
    <citation type="submission" date="2018-09" db="EMBL/GenBank/DDBJ databases">
        <title>whole genome sequence of T. equiperdum IVM-t1 strain.</title>
        <authorList>
            <person name="Suganuma K."/>
        </authorList>
    </citation>
    <scope>NUCLEOTIDE SEQUENCE [LARGE SCALE GENOMIC DNA]</scope>
    <source>
        <strain evidence="13 14">IVM-t1</strain>
    </source>
</reference>
<evidence type="ECO:0000313" key="14">
    <source>
        <dbReference type="Proteomes" id="UP000266743"/>
    </source>
</evidence>
<comment type="caution">
    <text evidence="13">The sequence shown here is derived from an EMBL/GenBank/DDBJ whole genome shotgun (WGS) entry which is preliminary data.</text>
</comment>
<dbReference type="Pfam" id="PF01529">
    <property type="entry name" value="DHHC"/>
    <property type="match status" value="1"/>
</dbReference>
<keyword evidence="2 10" id="KW-0808">Transferase</keyword>
<dbReference type="EC" id="2.3.1.225" evidence="10"/>
<protein>
    <recommendedName>
        <fullName evidence="10">Palmitoyltransferase</fullName>
        <ecNumber evidence="10">2.3.1.225</ecNumber>
    </recommendedName>
</protein>
<feature type="domain" description="Palmitoyltransferase DHHC" evidence="12">
    <location>
        <begin position="278"/>
        <end position="419"/>
    </location>
</feature>
<evidence type="ECO:0000256" key="4">
    <source>
        <dbReference type="ARBA" id="ARBA00022989"/>
    </source>
</evidence>
<dbReference type="PROSITE" id="PS51257">
    <property type="entry name" value="PROKAR_LIPOPROTEIN"/>
    <property type="match status" value="1"/>
</dbReference>
<feature type="region of interest" description="Disordered" evidence="11">
    <location>
        <begin position="248"/>
        <end position="273"/>
    </location>
</feature>
<keyword evidence="5 10" id="KW-0472">Membrane</keyword>
<organism evidence="13 14">
    <name type="scientific">Trypanosoma brucei equiperdum</name>
    <dbReference type="NCBI Taxonomy" id="630700"/>
    <lineage>
        <taxon>Eukaryota</taxon>
        <taxon>Discoba</taxon>
        <taxon>Euglenozoa</taxon>
        <taxon>Kinetoplastea</taxon>
        <taxon>Metakinetoplastina</taxon>
        <taxon>Trypanosomatida</taxon>
        <taxon>Trypanosomatidae</taxon>
        <taxon>Trypanosoma</taxon>
    </lineage>
</organism>
<evidence type="ECO:0000256" key="6">
    <source>
        <dbReference type="ARBA" id="ARBA00023139"/>
    </source>
</evidence>
<keyword evidence="7" id="KW-0449">Lipoprotein</keyword>
<dbReference type="GO" id="GO:0005794">
    <property type="term" value="C:Golgi apparatus"/>
    <property type="evidence" value="ECO:0007669"/>
    <property type="project" value="TreeGrafter"/>
</dbReference>
<evidence type="ECO:0000256" key="8">
    <source>
        <dbReference type="ARBA" id="ARBA00023315"/>
    </source>
</evidence>
<comment type="subcellular location">
    <subcellularLocation>
        <location evidence="1">Endomembrane system</location>
        <topology evidence="1">Multi-pass membrane protein</topology>
    </subcellularLocation>
</comment>
<keyword evidence="6" id="KW-0564">Palmitate</keyword>
<feature type="compositionally biased region" description="Basic and acidic residues" evidence="11">
    <location>
        <begin position="254"/>
        <end position="269"/>
    </location>
</feature>
<dbReference type="GO" id="GO:0006612">
    <property type="term" value="P:protein targeting to membrane"/>
    <property type="evidence" value="ECO:0007669"/>
    <property type="project" value="TreeGrafter"/>
</dbReference>
<dbReference type="PANTHER" id="PTHR22883">
    <property type="entry name" value="ZINC FINGER DHHC DOMAIN CONTAINING PROTEIN"/>
    <property type="match status" value="1"/>
</dbReference>
<feature type="transmembrane region" description="Helical" evidence="10">
    <location>
        <begin position="215"/>
        <end position="233"/>
    </location>
</feature>
<keyword evidence="8 10" id="KW-0012">Acyltransferase</keyword>
<dbReference type="GO" id="GO:0019706">
    <property type="term" value="F:protein-cysteine S-palmitoyltransferase activity"/>
    <property type="evidence" value="ECO:0007669"/>
    <property type="project" value="UniProtKB-EC"/>
</dbReference>
<evidence type="ECO:0000313" key="13">
    <source>
        <dbReference type="EMBL" id="RHW67772.1"/>
    </source>
</evidence>
<dbReference type="PANTHER" id="PTHR22883:SF43">
    <property type="entry name" value="PALMITOYLTRANSFERASE APP"/>
    <property type="match status" value="1"/>
</dbReference>
<evidence type="ECO:0000256" key="1">
    <source>
        <dbReference type="ARBA" id="ARBA00004127"/>
    </source>
</evidence>
<feature type="transmembrane region" description="Helical" evidence="10">
    <location>
        <begin position="377"/>
        <end position="408"/>
    </location>
</feature>
<feature type="transmembrane region" description="Helical" evidence="10">
    <location>
        <begin position="323"/>
        <end position="348"/>
    </location>
</feature>
<dbReference type="InterPro" id="IPR001594">
    <property type="entry name" value="Palmitoyltrfase_DHHC"/>
</dbReference>
<comment type="domain">
    <text evidence="10">The DHHC domain is required for palmitoyltransferase activity.</text>
</comment>
<evidence type="ECO:0000256" key="9">
    <source>
        <dbReference type="ARBA" id="ARBA00048048"/>
    </source>
</evidence>
<sequence>MTGFRLPVVGHQYCVLCPVCSNTVSFSCKSANIYGVKCYLCHTHINLQNPSEPLTPDDPGVLPKHSFDDSVSSRGVCYSMEVRESSGGSASAQVAMLISKMTKEQRHIMSKGPYSEVQEVFSARRIQAISDKIWFLHPLVYCVEYLFFGDKPVAEVGNVRLFRREFPVVGPFYIPVVKTSTSSAVPLTIMIVFTGVLTYITHVVGEPHLWHNMKLIFMLFLPLCGSLWATVYSDPGYARPTFPSVPSLAADGPSPREVEGGVQQERESSWEDVNGQSVERRWCSACGIHRPLRAAHCYFCGMCVNEQDHHCGVIGVCVGRRNIGMFLLFVLICIATMVLTVTTAALVLRSCVSQNMGGMDAAAADSKGKGCKAMTPLLYALLVTTLVVAVFLLLGTLPLFVSVIAGVLTATTTRERLKHIYPSGRSPFDRGILRNAWDFITRGKPASIIDDRFVSQCLMQAEKADDFIL</sequence>
<evidence type="ECO:0000256" key="7">
    <source>
        <dbReference type="ARBA" id="ARBA00023288"/>
    </source>
</evidence>
<keyword evidence="3 10" id="KW-0812">Transmembrane</keyword>
<dbReference type="InterPro" id="IPR039859">
    <property type="entry name" value="PFA4/ZDH16/20/ERF2-like"/>
</dbReference>
<comment type="catalytic activity">
    <reaction evidence="9 10">
        <text>L-cysteinyl-[protein] + hexadecanoyl-CoA = S-hexadecanoyl-L-cysteinyl-[protein] + CoA</text>
        <dbReference type="Rhea" id="RHEA:36683"/>
        <dbReference type="Rhea" id="RHEA-COMP:10131"/>
        <dbReference type="Rhea" id="RHEA-COMP:11032"/>
        <dbReference type="ChEBI" id="CHEBI:29950"/>
        <dbReference type="ChEBI" id="CHEBI:57287"/>
        <dbReference type="ChEBI" id="CHEBI:57379"/>
        <dbReference type="ChEBI" id="CHEBI:74151"/>
        <dbReference type="EC" id="2.3.1.225"/>
    </reaction>
</comment>
<evidence type="ECO:0000259" key="12">
    <source>
        <dbReference type="Pfam" id="PF01529"/>
    </source>
</evidence>
<dbReference type="PROSITE" id="PS50216">
    <property type="entry name" value="DHHC"/>
    <property type="match status" value="1"/>
</dbReference>
<evidence type="ECO:0000256" key="2">
    <source>
        <dbReference type="ARBA" id="ARBA00022679"/>
    </source>
</evidence>
<proteinExistence type="inferred from homology"/>
<evidence type="ECO:0000256" key="10">
    <source>
        <dbReference type="RuleBase" id="RU079119"/>
    </source>
</evidence>